<gene>
    <name evidence="2" type="ORF">SOCEGT47_027340</name>
</gene>
<reference evidence="2 3" key="1">
    <citation type="submission" date="2015-09" db="EMBL/GenBank/DDBJ databases">
        <title>Sorangium comparison.</title>
        <authorList>
            <person name="Zaburannyi N."/>
            <person name="Bunk B."/>
            <person name="Overmann J."/>
            <person name="Mueller R."/>
        </authorList>
    </citation>
    <scope>NUCLEOTIDE SEQUENCE [LARGE SCALE GENOMIC DNA]</scope>
    <source>
        <strain evidence="2 3">So ceGT47</strain>
    </source>
</reference>
<accession>A0A4P2Q0B3</accession>
<dbReference type="SUPFAM" id="SSF48452">
    <property type="entry name" value="TPR-like"/>
    <property type="match status" value="2"/>
</dbReference>
<dbReference type="AlphaFoldDB" id="A0A4P2Q0B3"/>
<sequence>MSEQGDWVLIGLDENMARRQGLPARMPVPRGEFEGLADKGLSIDAARRWIKDFLTSSEPGKSGVWRKQNSALVSQLEAFLDKAPVWERAQKAFGERDYDKAISALKRIIAMDPEDHAARLNLASAQANLGDHAAALKAFQSIRKTFAGDPDYHVAVGQVHLAMQKKDAALDEMVLALEAKPDCQPALDAMVQLGVLVPIYENPRDAASLVYVRSDAVLTYLTGQWDAAPRDGAFYLEQLAYHERELRHDVALAAAERAIAAGAEGERAHLARIAALRSLGRGDEALVAAEAHVKQSPSSSGAWVELARCLSQVGRGEEAPAAIERALESDPGDLTALSLRFWPSDPADIQKVNDAIPALAAFVAAHPGSAGARRSLARAELVVGRIDDALAGFAAAVALAPEDDDLRAEYWSELGKQQRYQAILDDAAKLPDMAKRDWKLRWNEAEAYAAVGKNIEARAAFSAINFDESLHVDVRRRAKRAVKAMDETPPVVT</sequence>
<dbReference type="Pfam" id="PF13432">
    <property type="entry name" value="TPR_16"/>
    <property type="match status" value="1"/>
</dbReference>
<evidence type="ECO:0000313" key="3">
    <source>
        <dbReference type="Proteomes" id="UP000295781"/>
    </source>
</evidence>
<dbReference type="Proteomes" id="UP000295781">
    <property type="component" value="Chromosome"/>
</dbReference>
<dbReference type="Gene3D" id="1.25.40.10">
    <property type="entry name" value="Tetratricopeptide repeat domain"/>
    <property type="match status" value="3"/>
</dbReference>
<dbReference type="InterPro" id="IPR011990">
    <property type="entry name" value="TPR-like_helical_dom_sf"/>
</dbReference>
<organism evidence="2 3">
    <name type="scientific">Sorangium cellulosum</name>
    <name type="common">Polyangium cellulosum</name>
    <dbReference type="NCBI Taxonomy" id="56"/>
    <lineage>
        <taxon>Bacteria</taxon>
        <taxon>Pseudomonadati</taxon>
        <taxon>Myxococcota</taxon>
        <taxon>Polyangia</taxon>
        <taxon>Polyangiales</taxon>
        <taxon>Polyangiaceae</taxon>
        <taxon>Sorangium</taxon>
    </lineage>
</organism>
<dbReference type="PROSITE" id="PS50005">
    <property type="entry name" value="TPR"/>
    <property type="match status" value="1"/>
</dbReference>
<dbReference type="Pfam" id="PF14559">
    <property type="entry name" value="TPR_19"/>
    <property type="match status" value="2"/>
</dbReference>
<dbReference type="SMART" id="SM00028">
    <property type="entry name" value="TPR"/>
    <property type="match status" value="6"/>
</dbReference>
<proteinExistence type="predicted"/>
<dbReference type="InterPro" id="IPR019734">
    <property type="entry name" value="TPR_rpt"/>
</dbReference>
<keyword evidence="1" id="KW-0802">TPR repeat</keyword>
<protein>
    <submittedName>
        <fullName evidence="2">Uncharacterized protein</fullName>
    </submittedName>
</protein>
<evidence type="ECO:0000256" key="1">
    <source>
        <dbReference type="PROSITE-ProRule" id="PRU00339"/>
    </source>
</evidence>
<evidence type="ECO:0000313" key="2">
    <source>
        <dbReference type="EMBL" id="AUX22233.1"/>
    </source>
</evidence>
<dbReference type="EMBL" id="CP012670">
    <property type="protein sequence ID" value="AUX22233.1"/>
    <property type="molecule type" value="Genomic_DNA"/>
</dbReference>
<dbReference type="RefSeq" id="WP_129347432.1">
    <property type="nucleotide sequence ID" value="NZ_CP012670.1"/>
</dbReference>
<dbReference type="OrthoDB" id="5483857at2"/>
<feature type="repeat" description="TPR" evidence="1">
    <location>
        <begin position="300"/>
        <end position="333"/>
    </location>
</feature>
<dbReference type="PANTHER" id="PTHR12558">
    <property type="entry name" value="CELL DIVISION CYCLE 16,23,27"/>
    <property type="match status" value="1"/>
</dbReference>
<dbReference type="PANTHER" id="PTHR12558:SF33">
    <property type="entry name" value="BLL7664 PROTEIN"/>
    <property type="match status" value="1"/>
</dbReference>
<name>A0A4P2Q0B3_SORCE</name>